<organism evidence="6">
    <name type="scientific">Oryza punctata</name>
    <name type="common">Red rice</name>
    <dbReference type="NCBI Taxonomy" id="4537"/>
    <lineage>
        <taxon>Eukaryota</taxon>
        <taxon>Viridiplantae</taxon>
        <taxon>Streptophyta</taxon>
        <taxon>Embryophyta</taxon>
        <taxon>Tracheophyta</taxon>
        <taxon>Spermatophyta</taxon>
        <taxon>Magnoliopsida</taxon>
        <taxon>Liliopsida</taxon>
        <taxon>Poales</taxon>
        <taxon>Poaceae</taxon>
        <taxon>BOP clade</taxon>
        <taxon>Oryzoideae</taxon>
        <taxon>Oryzeae</taxon>
        <taxon>Oryzinae</taxon>
        <taxon>Oryza</taxon>
    </lineage>
</organism>
<protein>
    <recommendedName>
        <fullName evidence="5">Protein kinase domain-containing protein</fullName>
    </recommendedName>
</protein>
<feature type="domain" description="Protein kinase" evidence="5">
    <location>
        <begin position="1"/>
        <end position="124"/>
    </location>
</feature>
<dbReference type="PANTHER" id="PTHR47973">
    <property type="entry name" value="CYSTEINE-RICH RECEPTOR-LIKE PROTEIN KINASE 3"/>
    <property type="match status" value="1"/>
</dbReference>
<proteinExistence type="predicted"/>
<dbReference type="EnsemblPlants" id="OPUNC01G20400.1">
    <property type="protein sequence ID" value="OPUNC01G20400.1"/>
    <property type="gene ID" value="OPUNC01G20400"/>
</dbReference>
<evidence type="ECO:0000256" key="3">
    <source>
        <dbReference type="ARBA" id="ARBA00022777"/>
    </source>
</evidence>
<evidence type="ECO:0000259" key="5">
    <source>
        <dbReference type="PROSITE" id="PS50011"/>
    </source>
</evidence>
<dbReference type="OMA" id="YCKERAS"/>
<dbReference type="InterPro" id="IPR052059">
    <property type="entry name" value="CR_Ser/Thr_kinase"/>
</dbReference>
<reference evidence="6" key="1">
    <citation type="submission" date="2015-04" db="UniProtKB">
        <authorList>
            <consortium name="EnsemblPlants"/>
        </authorList>
    </citation>
    <scope>IDENTIFICATION</scope>
</reference>
<dbReference type="Gene3D" id="1.10.510.10">
    <property type="entry name" value="Transferase(Phosphotransferase) domain 1"/>
    <property type="match status" value="1"/>
</dbReference>
<dbReference type="SUPFAM" id="SSF56112">
    <property type="entry name" value="Protein kinase-like (PK-like)"/>
    <property type="match status" value="1"/>
</dbReference>
<keyword evidence="2" id="KW-0547">Nucleotide-binding</keyword>
<keyword evidence="4" id="KW-0067">ATP-binding</keyword>
<keyword evidence="1" id="KW-0808">Transferase</keyword>
<dbReference type="AlphaFoldDB" id="A0A0E0JK99"/>
<accession>A0A0E0JK99</accession>
<keyword evidence="7" id="KW-1185">Reference proteome</keyword>
<evidence type="ECO:0000256" key="4">
    <source>
        <dbReference type="ARBA" id="ARBA00022840"/>
    </source>
</evidence>
<dbReference type="Proteomes" id="UP000026962">
    <property type="component" value="Chromosome 1"/>
</dbReference>
<reference evidence="6" key="2">
    <citation type="submission" date="2018-05" db="EMBL/GenBank/DDBJ databases">
        <title>OpunRS2 (Oryza punctata Reference Sequence Version 2).</title>
        <authorList>
            <person name="Zhang J."/>
            <person name="Kudrna D."/>
            <person name="Lee S."/>
            <person name="Talag J."/>
            <person name="Welchert J."/>
            <person name="Wing R.A."/>
        </authorList>
    </citation>
    <scope>NUCLEOTIDE SEQUENCE [LARGE SCALE GENOMIC DNA]</scope>
</reference>
<keyword evidence="3" id="KW-0418">Kinase</keyword>
<evidence type="ECO:0000256" key="1">
    <source>
        <dbReference type="ARBA" id="ARBA00022679"/>
    </source>
</evidence>
<dbReference type="Pfam" id="PF00069">
    <property type="entry name" value="Pkinase"/>
    <property type="match status" value="1"/>
</dbReference>
<name>A0A0E0JK99_ORYPU</name>
<dbReference type="GO" id="GO:0004672">
    <property type="term" value="F:protein kinase activity"/>
    <property type="evidence" value="ECO:0007669"/>
    <property type="project" value="InterPro"/>
</dbReference>
<dbReference type="PROSITE" id="PS50011">
    <property type="entry name" value="PROTEIN_KINASE_DOM"/>
    <property type="match status" value="1"/>
</dbReference>
<dbReference type="STRING" id="4537.A0A0E0JK99"/>
<dbReference type="InterPro" id="IPR000719">
    <property type="entry name" value="Prot_kinase_dom"/>
</dbReference>
<dbReference type="Gramene" id="OPUNC01G20400.1">
    <property type="protein sequence ID" value="OPUNC01G20400.1"/>
    <property type="gene ID" value="OPUNC01G20400"/>
</dbReference>
<sequence length="151" mass="17151">MFHLNGTEPNVTQLMGTHGYMPPEYVHDGNLSVKYDVYSFGVLILEIISGKRVTAVFNQYGGDHHLLTHAWHVWLSGNYGELADPYLRGQFEEAELMKRIQIALLCVEKNPDHRPFMQEITMMLSKDGAVTHDPQQPAYLDIQLGANRPVN</sequence>
<dbReference type="InterPro" id="IPR011009">
    <property type="entry name" value="Kinase-like_dom_sf"/>
</dbReference>
<dbReference type="HOGENOM" id="CLU_000288_21_3_1"/>
<evidence type="ECO:0000313" key="6">
    <source>
        <dbReference type="EnsemblPlants" id="OPUNC01G20400.1"/>
    </source>
</evidence>
<dbReference type="GO" id="GO:0005524">
    <property type="term" value="F:ATP binding"/>
    <property type="evidence" value="ECO:0007669"/>
    <property type="project" value="UniProtKB-KW"/>
</dbReference>
<evidence type="ECO:0000256" key="2">
    <source>
        <dbReference type="ARBA" id="ARBA00022741"/>
    </source>
</evidence>
<evidence type="ECO:0000313" key="7">
    <source>
        <dbReference type="Proteomes" id="UP000026962"/>
    </source>
</evidence>